<dbReference type="SUPFAM" id="SSF53850">
    <property type="entry name" value="Periplasmic binding protein-like II"/>
    <property type="match status" value="1"/>
</dbReference>
<reference evidence="1" key="2">
    <citation type="journal article" date="2021" name="PeerJ">
        <title>Extensive microbial diversity within the chicken gut microbiome revealed by metagenomics and culture.</title>
        <authorList>
            <person name="Gilroy R."/>
            <person name="Ravi A."/>
            <person name="Getino M."/>
            <person name="Pursley I."/>
            <person name="Horton D.L."/>
            <person name="Alikhan N.F."/>
            <person name="Baker D."/>
            <person name="Gharbi K."/>
            <person name="Hall N."/>
            <person name="Watson M."/>
            <person name="Adriaenssens E.M."/>
            <person name="Foster-Nyarko E."/>
            <person name="Jarju S."/>
            <person name="Secka A."/>
            <person name="Antonio M."/>
            <person name="Oren A."/>
            <person name="Chaudhuri R.R."/>
            <person name="La Ragione R."/>
            <person name="Hildebrand F."/>
            <person name="Pallen M.J."/>
        </authorList>
    </citation>
    <scope>NUCLEOTIDE SEQUENCE</scope>
    <source>
        <strain evidence="1">ChiGjej2B2-16831</strain>
    </source>
</reference>
<accession>A0A9D1N4V0</accession>
<evidence type="ECO:0000313" key="1">
    <source>
        <dbReference type="EMBL" id="HIU94713.1"/>
    </source>
</evidence>
<evidence type="ECO:0008006" key="3">
    <source>
        <dbReference type="Google" id="ProtNLM"/>
    </source>
</evidence>
<gene>
    <name evidence="1" type="ORF">IAD24_06085</name>
</gene>
<protein>
    <recommendedName>
        <fullName evidence="3">Extracellular solute-binding protein</fullName>
    </recommendedName>
</protein>
<dbReference type="EMBL" id="DVNZ01000193">
    <property type="protein sequence ID" value="HIU94713.1"/>
    <property type="molecule type" value="Genomic_DNA"/>
</dbReference>
<name>A0A9D1N4V0_9FIRM</name>
<dbReference type="AlphaFoldDB" id="A0A9D1N4V0"/>
<sequence length="355" mass="37892">MRVLRAVLALLIAAFLLLAPPRLLRGLAGVFPRGVTEQEPPAWEGIIELWHIVDFRAYQGSVTQHLRAQADAFCRAHPGVYIEVTGMSVEAFEQRYARGERPDAYSFPCGLLYREQLRPLPEAPEGIAALRGGLHAAEADGAVYAVPYLMSGYFLLMDPQSALLTGGRTPASLDEAPLQEALEAGRLEAPAVYAALLGLTGEPAEAGAFRAGRAGMALADARALGDLRRAEDGNLLFDALPATAYTDQVQYLGAAARTDETRAAIVAALCDFLLEDAQQAQLSSLGALPATGADAAYAERLLSDWNAACGEVVSPDPFLYQRHREALEADALRALSGEGGAAEAFYERLALVLGR</sequence>
<organism evidence="1 2">
    <name type="scientific">Candidatus Aphodomorpha intestinavium</name>
    <dbReference type="NCBI Taxonomy" id="2840672"/>
    <lineage>
        <taxon>Bacteria</taxon>
        <taxon>Bacillati</taxon>
        <taxon>Bacillota</taxon>
        <taxon>Clostridia</taxon>
        <taxon>Eubacteriales</taxon>
        <taxon>Candidatus Aphodomorpha</taxon>
    </lineage>
</organism>
<proteinExistence type="predicted"/>
<reference evidence="1" key="1">
    <citation type="submission" date="2020-10" db="EMBL/GenBank/DDBJ databases">
        <authorList>
            <person name="Gilroy R."/>
        </authorList>
    </citation>
    <scope>NUCLEOTIDE SEQUENCE</scope>
    <source>
        <strain evidence="1">ChiGjej2B2-16831</strain>
    </source>
</reference>
<dbReference type="Proteomes" id="UP000824128">
    <property type="component" value="Unassembled WGS sequence"/>
</dbReference>
<evidence type="ECO:0000313" key="2">
    <source>
        <dbReference type="Proteomes" id="UP000824128"/>
    </source>
</evidence>
<comment type="caution">
    <text evidence="1">The sequence shown here is derived from an EMBL/GenBank/DDBJ whole genome shotgun (WGS) entry which is preliminary data.</text>
</comment>